<protein>
    <submittedName>
        <fullName evidence="1">Uncharacterized protein</fullName>
    </submittedName>
</protein>
<evidence type="ECO:0000313" key="2">
    <source>
        <dbReference type="Proteomes" id="UP000070163"/>
    </source>
</evidence>
<dbReference type="GO" id="GO:0006396">
    <property type="term" value="P:RNA processing"/>
    <property type="evidence" value="ECO:0007669"/>
    <property type="project" value="InterPro"/>
</dbReference>
<dbReference type="GO" id="GO:0004525">
    <property type="term" value="F:ribonuclease III activity"/>
    <property type="evidence" value="ECO:0007669"/>
    <property type="project" value="InterPro"/>
</dbReference>
<dbReference type="EMBL" id="LHXJ01000001">
    <property type="protein sequence ID" value="KXA91731.1"/>
    <property type="molecule type" value="Genomic_DNA"/>
</dbReference>
<dbReference type="AlphaFoldDB" id="A0A133UC09"/>
<dbReference type="SUPFAM" id="SSF69065">
    <property type="entry name" value="RNase III domain-like"/>
    <property type="match status" value="1"/>
</dbReference>
<dbReference type="Gene3D" id="1.10.1520.20">
    <property type="entry name" value="Ribonuclease III"/>
    <property type="match status" value="1"/>
</dbReference>
<name>A0A133UC09_9EURY</name>
<keyword evidence="2" id="KW-1185">Reference proteome</keyword>
<accession>A0A133UC09</accession>
<dbReference type="Proteomes" id="UP000070163">
    <property type="component" value="Unassembled WGS sequence"/>
</dbReference>
<organism evidence="1 2">
    <name type="scientific">candidate division MSBL1 archaeon SCGC-AAA259A05</name>
    <dbReference type="NCBI Taxonomy" id="1698259"/>
    <lineage>
        <taxon>Archaea</taxon>
        <taxon>Methanobacteriati</taxon>
        <taxon>Methanobacteriota</taxon>
        <taxon>candidate division MSBL1</taxon>
    </lineage>
</organism>
<evidence type="ECO:0000313" key="1">
    <source>
        <dbReference type="EMBL" id="KXA91731.1"/>
    </source>
</evidence>
<dbReference type="InterPro" id="IPR038133">
    <property type="entry name" value="Ribo_III_sf_archaeal"/>
</dbReference>
<dbReference type="InterPro" id="IPR021568">
    <property type="entry name" value="Ribonuclease_III_archaeal"/>
</dbReference>
<gene>
    <name evidence="1" type="ORF">AKJ57_00135</name>
</gene>
<proteinExistence type="predicted"/>
<dbReference type="InterPro" id="IPR036389">
    <property type="entry name" value="RNase_III_sf"/>
</dbReference>
<reference evidence="1 2" key="1">
    <citation type="journal article" date="2016" name="Sci. Rep.">
        <title>Metabolic traits of an uncultured archaeal lineage -MSBL1- from brine pools of the Red Sea.</title>
        <authorList>
            <person name="Mwirichia R."/>
            <person name="Alam I."/>
            <person name="Rashid M."/>
            <person name="Vinu M."/>
            <person name="Ba-Alawi W."/>
            <person name="Anthony Kamau A."/>
            <person name="Kamanda Ngugi D."/>
            <person name="Goker M."/>
            <person name="Klenk H.P."/>
            <person name="Bajic V."/>
            <person name="Stingl U."/>
        </authorList>
    </citation>
    <scope>NUCLEOTIDE SEQUENCE [LARGE SCALE GENOMIC DNA]</scope>
    <source>
        <strain evidence="1">SCGC-AAA259A05</strain>
    </source>
</reference>
<sequence>MKDFLLDYSNSREALLDEDLAKLGDALANLIYSLARSRARGRPDGAKAPNRVLSGALDKVGLRNLAPSRVDRHRLGDVAEAAIAFAWLEGEVGIEEAAEVVSGPLMERDFESRRDVQEGAEEGFKELLRLVAGRLGLEGV</sequence>
<dbReference type="Pfam" id="PF11469">
    <property type="entry name" value="Ribonucleas_3_2"/>
    <property type="match status" value="1"/>
</dbReference>
<comment type="caution">
    <text evidence="1">The sequence shown here is derived from an EMBL/GenBank/DDBJ whole genome shotgun (WGS) entry which is preliminary data.</text>
</comment>